<evidence type="ECO:0000259" key="1">
    <source>
        <dbReference type="PROSITE" id="PS51186"/>
    </source>
</evidence>
<dbReference type="EMBL" id="JASWJB010000042">
    <property type="protein sequence ID" value="KAK2606304.1"/>
    <property type="molecule type" value="Genomic_DNA"/>
</dbReference>
<protein>
    <recommendedName>
        <fullName evidence="1">N-acetyltransferase domain-containing protein</fullName>
    </recommendedName>
</protein>
<dbReference type="SUPFAM" id="SSF55729">
    <property type="entry name" value="Acyl-CoA N-acyltransferases (Nat)"/>
    <property type="match status" value="1"/>
</dbReference>
<dbReference type="InterPro" id="IPR016181">
    <property type="entry name" value="Acyl_CoA_acyltransferase"/>
</dbReference>
<gene>
    <name evidence="2" type="ORF">QQS21_003235</name>
</gene>
<dbReference type="GO" id="GO:0016747">
    <property type="term" value="F:acyltransferase activity, transferring groups other than amino-acyl groups"/>
    <property type="evidence" value="ECO:0007669"/>
    <property type="project" value="InterPro"/>
</dbReference>
<name>A0AAJ0G0Q2_9HYPO</name>
<dbReference type="InterPro" id="IPR052523">
    <property type="entry name" value="Trichothecene_AcTrans"/>
</dbReference>
<feature type="domain" description="N-acetyltransferase" evidence="1">
    <location>
        <begin position="78"/>
        <end position="216"/>
    </location>
</feature>
<dbReference type="CDD" id="cd04301">
    <property type="entry name" value="NAT_SF"/>
    <property type="match status" value="1"/>
</dbReference>
<dbReference type="Proteomes" id="UP001251528">
    <property type="component" value="Unassembled WGS sequence"/>
</dbReference>
<dbReference type="PANTHER" id="PTHR42791:SF1">
    <property type="entry name" value="N-ACETYLTRANSFERASE DOMAIN-CONTAINING PROTEIN"/>
    <property type="match status" value="1"/>
</dbReference>
<comment type="caution">
    <text evidence="2">The sequence shown here is derived from an EMBL/GenBank/DDBJ whole genome shotgun (WGS) entry which is preliminary data.</text>
</comment>
<evidence type="ECO:0000313" key="3">
    <source>
        <dbReference type="Proteomes" id="UP001251528"/>
    </source>
</evidence>
<organism evidence="2 3">
    <name type="scientific">Conoideocrella luteorostrata</name>
    <dbReference type="NCBI Taxonomy" id="1105319"/>
    <lineage>
        <taxon>Eukaryota</taxon>
        <taxon>Fungi</taxon>
        <taxon>Dikarya</taxon>
        <taxon>Ascomycota</taxon>
        <taxon>Pezizomycotina</taxon>
        <taxon>Sordariomycetes</taxon>
        <taxon>Hypocreomycetidae</taxon>
        <taxon>Hypocreales</taxon>
        <taxon>Clavicipitaceae</taxon>
        <taxon>Conoideocrella</taxon>
    </lineage>
</organism>
<dbReference type="AlphaFoldDB" id="A0AAJ0G0Q2"/>
<dbReference type="PANTHER" id="PTHR42791">
    <property type="entry name" value="GNAT FAMILY ACETYLTRANSFERASE"/>
    <property type="match status" value="1"/>
</dbReference>
<dbReference type="InterPro" id="IPR000182">
    <property type="entry name" value="GNAT_dom"/>
</dbReference>
<dbReference type="Gene3D" id="3.40.630.30">
    <property type="match status" value="1"/>
</dbReference>
<evidence type="ECO:0000313" key="2">
    <source>
        <dbReference type="EMBL" id="KAK2606304.1"/>
    </source>
</evidence>
<dbReference type="PROSITE" id="PS51186">
    <property type="entry name" value="GNAT"/>
    <property type="match status" value="1"/>
</dbReference>
<proteinExistence type="predicted"/>
<reference evidence="2" key="1">
    <citation type="submission" date="2023-06" db="EMBL/GenBank/DDBJ databases">
        <title>Conoideocrella luteorostrata (Hypocreales: Clavicipitaceae), a potential biocontrol fungus for elongate hemlock scale in United States Christmas tree production areas.</title>
        <authorList>
            <person name="Barrett H."/>
            <person name="Lovett B."/>
            <person name="Macias A.M."/>
            <person name="Stajich J.E."/>
            <person name="Kasson M.T."/>
        </authorList>
    </citation>
    <scope>NUCLEOTIDE SEQUENCE</scope>
    <source>
        <strain evidence="2">ARSEF 14590</strain>
    </source>
</reference>
<sequence>MAVPSVKVEPATPGDLSAIVTMYFDAFSPSPLDSVFPPDGAGREYHRLAFAKFLAWEGEDSSAAAGARPQPELQCRVLAIRDSSTGAPQSIALLWIAQSSRGIRDWSQRWPDALPGMDGDAMVRFYEGMARQHHAAMGEEGHIYLEIIMTHSSARKQGHASALLAYATELADERGVGAYLDADENAMGLYQRHGFVHRKDVRRTSEFMFPMARAARQCRSMGSS</sequence>
<dbReference type="Pfam" id="PF00583">
    <property type="entry name" value="Acetyltransf_1"/>
    <property type="match status" value="1"/>
</dbReference>
<keyword evidence="3" id="KW-1185">Reference proteome</keyword>
<accession>A0AAJ0G0Q2</accession>